<feature type="transmembrane region" description="Helical" evidence="2">
    <location>
        <begin position="146"/>
        <end position="167"/>
    </location>
</feature>
<keyword evidence="2" id="KW-1133">Transmembrane helix</keyword>
<dbReference type="GeneID" id="29695111"/>
<feature type="region of interest" description="Disordered" evidence="1">
    <location>
        <begin position="87"/>
        <end position="140"/>
    </location>
</feature>
<gene>
    <name evidence="3" type="ORF">BALAC2494_01208</name>
</gene>
<evidence type="ECO:0000313" key="4">
    <source>
        <dbReference type="Proteomes" id="UP000008394"/>
    </source>
</evidence>
<accession>A0A806FHL3</accession>
<dbReference type="RefSeq" id="WP_004217833.1">
    <property type="nucleotide sequence ID" value="NC_017215.1"/>
</dbReference>
<feature type="compositionally biased region" description="Low complexity" evidence="1">
    <location>
        <begin position="117"/>
        <end position="140"/>
    </location>
</feature>
<feature type="compositionally biased region" description="Low complexity" evidence="1">
    <location>
        <begin position="96"/>
        <end position="107"/>
    </location>
</feature>
<name>A0A806FHL3_BIFAN</name>
<organism evidence="3 4">
    <name type="scientific">Bifidobacterium animalis subsp. lactis CNCM I-2494</name>
    <dbReference type="NCBI Taxonomy" id="1042403"/>
    <lineage>
        <taxon>Bacteria</taxon>
        <taxon>Bacillati</taxon>
        <taxon>Actinomycetota</taxon>
        <taxon>Actinomycetes</taxon>
        <taxon>Bifidobacteriales</taxon>
        <taxon>Bifidobacteriaceae</taxon>
        <taxon>Bifidobacterium</taxon>
    </lineage>
</organism>
<evidence type="ECO:0000256" key="1">
    <source>
        <dbReference type="SAM" id="MobiDB-lite"/>
    </source>
</evidence>
<sequence>MNYVVVLNHNDQPTDLNGVTAGKYGVLVSNGKTYLHPAVSDTTAAAAVAAPADTGKDVSKAGSTVQIAGGDAIAVPARSALLLGPTAVMSEPDNPDNPNNPDNPDNSDQPDKPSGDNAHNGANNAANGANNASASHGGTASTGSSIAVIIAMVIVLLIAGSGMLLRIHSPHERTLNRQETSA</sequence>
<keyword evidence="2" id="KW-0812">Transmembrane</keyword>
<dbReference type="AlphaFoldDB" id="A0A806FHL3"/>
<evidence type="ECO:0000256" key="2">
    <source>
        <dbReference type="SAM" id="Phobius"/>
    </source>
</evidence>
<dbReference type="KEGG" id="bnm:BALAC2494_01208"/>
<proteinExistence type="predicted"/>
<reference evidence="3 4" key="1">
    <citation type="journal article" date="2011" name="J. Bacteriol.">
        <title>Genome Sequence of the Probiotic Strain Bifidobacterium animalis subsp. lactis CNCM I-2494.</title>
        <authorList>
            <person name="Chervaux C."/>
            <person name="Grimaldi C."/>
            <person name="Bolotin A."/>
            <person name="Quinquis B."/>
            <person name="Legrain-Raspaud S."/>
            <person name="van Hylckama Vlieg J.E."/>
            <person name="Denariaz G."/>
            <person name="Smokvina T."/>
        </authorList>
    </citation>
    <scope>NUCLEOTIDE SEQUENCE [LARGE SCALE GENOMIC DNA]</scope>
    <source>
        <strain evidence="3 4">CNCM I-2494</strain>
    </source>
</reference>
<dbReference type="EMBL" id="CP002915">
    <property type="protein sequence ID" value="AEK30375.1"/>
    <property type="molecule type" value="Genomic_DNA"/>
</dbReference>
<keyword evidence="2" id="KW-0472">Membrane</keyword>
<evidence type="ECO:0000313" key="3">
    <source>
        <dbReference type="EMBL" id="AEK30375.1"/>
    </source>
</evidence>
<protein>
    <submittedName>
        <fullName evidence="3">Hypothetical membrane associated protein</fullName>
    </submittedName>
</protein>
<dbReference type="Proteomes" id="UP000008394">
    <property type="component" value="Chromosome"/>
</dbReference>